<dbReference type="Proteomes" id="UP000728185">
    <property type="component" value="Unassembled WGS sequence"/>
</dbReference>
<dbReference type="OrthoDB" id="331263at2759"/>
<organism evidence="2 3">
    <name type="scientific">Fasciolopsis buskii</name>
    <dbReference type="NCBI Taxonomy" id="27845"/>
    <lineage>
        <taxon>Eukaryota</taxon>
        <taxon>Metazoa</taxon>
        <taxon>Spiralia</taxon>
        <taxon>Lophotrochozoa</taxon>
        <taxon>Platyhelminthes</taxon>
        <taxon>Trematoda</taxon>
        <taxon>Digenea</taxon>
        <taxon>Plagiorchiida</taxon>
        <taxon>Echinostomata</taxon>
        <taxon>Echinostomatoidea</taxon>
        <taxon>Fasciolidae</taxon>
        <taxon>Fasciolopsis</taxon>
    </lineage>
</organism>
<dbReference type="InterPro" id="IPR007245">
    <property type="entry name" value="PIG-T"/>
</dbReference>
<dbReference type="AlphaFoldDB" id="A0A8E0RSV9"/>
<dbReference type="EMBL" id="LUCM01006839">
    <property type="protein sequence ID" value="KAA0190705.1"/>
    <property type="molecule type" value="Genomic_DNA"/>
</dbReference>
<feature type="signal peptide" evidence="1">
    <location>
        <begin position="1"/>
        <end position="19"/>
    </location>
</feature>
<accession>A0A8E0RSV9</accession>
<name>A0A8E0RSV9_9TREM</name>
<dbReference type="PANTHER" id="PTHR12959:SF11">
    <property type="entry name" value="GPI TRANSAMIDASE COMPONENT PIG-T"/>
    <property type="match status" value="1"/>
</dbReference>
<evidence type="ECO:0000313" key="3">
    <source>
        <dbReference type="Proteomes" id="UP000728185"/>
    </source>
</evidence>
<sequence>MVWYFLWIHLCIAPGLVRASELFDEELLIKDTGTGYTVFHFNFVSKTPEYPHTKQHYDIIPKTMFQLFSKYSVDELHLSMVRGYWDDERWGRNFIMAAPTGAELWAWFAKDTLSVDRAWFELTHLLSGQFCASLGKLATSEFSVHPRWSYRPMGAARVIESEDSINRMRYAQMPGESLCSENLTPWMKLLPCKGLKGLTSLLLPTALFRSNYNAVKVDLRRICWNSACSYLGFELRQTLTIVYDRRLLYPSVLTPWSLEGLLGTKILGSCKAASSSNVFILSSPVQLKSSIPVNKTGKLPDSRIIAVLPSGQLASESVVFAPAALAKVPKEALPLISVTKYVTGSGTSEGGIKSLLVSRADFPIRLAYLDLIPWYTQVHFSTLELKAFDRETKRWHSVQPVKTHMQHSLARERMGILELIIDLPPGHQLTISYKFRRILQRWDEYPPDANHGYFLPAATISYQIPNDRLSSVENGRHPAYRDLVLPNWAHTYGHYFNESMNGRAQLRPGDGFVRIHSPVVLVTMPTPDFSMPFNALCIVCSVVAVFFGSVHKVATTQVVAKLPEDAGSKLSRMLNKLRARLSQSKPAVSLVKMQSDHTDSKKTE</sequence>
<dbReference type="GO" id="GO:0016255">
    <property type="term" value="P:attachment of GPI anchor to protein"/>
    <property type="evidence" value="ECO:0007669"/>
    <property type="project" value="InterPro"/>
</dbReference>
<keyword evidence="1" id="KW-0732">Signal</keyword>
<dbReference type="GO" id="GO:0042765">
    <property type="term" value="C:GPI-anchor transamidase complex"/>
    <property type="evidence" value="ECO:0007669"/>
    <property type="project" value="InterPro"/>
</dbReference>
<comment type="caution">
    <text evidence="2">The sequence shown here is derived from an EMBL/GenBank/DDBJ whole genome shotgun (WGS) entry which is preliminary data.</text>
</comment>
<protein>
    <submittedName>
        <fullName evidence="2">GPI transamidase component PIG-T</fullName>
    </submittedName>
</protein>
<keyword evidence="3" id="KW-1185">Reference proteome</keyword>
<evidence type="ECO:0000313" key="2">
    <source>
        <dbReference type="EMBL" id="KAA0190705.1"/>
    </source>
</evidence>
<feature type="chain" id="PRO_5034490170" evidence="1">
    <location>
        <begin position="20"/>
        <end position="604"/>
    </location>
</feature>
<proteinExistence type="predicted"/>
<gene>
    <name evidence="2" type="ORF">FBUS_04905</name>
</gene>
<dbReference type="PANTHER" id="PTHR12959">
    <property type="entry name" value="GPI TRANSAMIDASE COMPONENT PIG-T-RELATED"/>
    <property type="match status" value="1"/>
</dbReference>
<reference evidence="2" key="1">
    <citation type="submission" date="2019-05" db="EMBL/GenBank/DDBJ databases">
        <title>Annotation for the trematode Fasciolopsis buski.</title>
        <authorList>
            <person name="Choi Y.-J."/>
        </authorList>
    </citation>
    <scope>NUCLEOTIDE SEQUENCE</scope>
    <source>
        <strain evidence="2">HT</strain>
        <tissue evidence="2">Whole worm</tissue>
    </source>
</reference>
<evidence type="ECO:0000256" key="1">
    <source>
        <dbReference type="SAM" id="SignalP"/>
    </source>
</evidence>
<dbReference type="Pfam" id="PF04113">
    <property type="entry name" value="Gpi16"/>
    <property type="match status" value="2"/>
</dbReference>